<proteinExistence type="predicted"/>
<organism evidence="2 3">
    <name type="scientific">Peribacillus muralis</name>
    <dbReference type="NCBI Taxonomy" id="264697"/>
    <lineage>
        <taxon>Bacteria</taxon>
        <taxon>Bacillati</taxon>
        <taxon>Bacillota</taxon>
        <taxon>Bacilli</taxon>
        <taxon>Bacillales</taxon>
        <taxon>Bacillaceae</taxon>
        <taxon>Peribacillus</taxon>
    </lineage>
</organism>
<sequence length="102" mass="11688">MIIFRLHSHMNWNEAEGARILRKSGLKAAHRPPLESQVSAVQRHGQSTSSKTAGNLNPFFRAMEIKRINPNHARSYTVPKKHTISFNIGINFSQQREKKQIN</sequence>
<evidence type="ECO:0000256" key="1">
    <source>
        <dbReference type="SAM" id="MobiDB-lite"/>
    </source>
</evidence>
<dbReference type="AlphaFoldDB" id="A0A1B3XJ61"/>
<feature type="region of interest" description="Disordered" evidence="1">
    <location>
        <begin position="26"/>
        <end position="56"/>
    </location>
</feature>
<feature type="compositionally biased region" description="Polar residues" evidence="1">
    <location>
        <begin position="36"/>
        <end position="55"/>
    </location>
</feature>
<reference evidence="2 3" key="1">
    <citation type="submission" date="2016-08" db="EMBL/GenBank/DDBJ databases">
        <title>Complete genome sequence of Bacillus muralis G25-68, a strain with toxicity to nematodes.</title>
        <authorList>
            <person name="Zheng Z."/>
        </authorList>
    </citation>
    <scope>NUCLEOTIDE SEQUENCE [LARGE SCALE GENOMIC DNA]</scope>
    <source>
        <strain evidence="2 3">G25-68</strain>
    </source>
</reference>
<protein>
    <submittedName>
        <fullName evidence="2">Uncharacterized protein</fullName>
    </submittedName>
</protein>
<dbReference type="EMBL" id="CP017080">
    <property type="protein sequence ID" value="AOH53227.1"/>
    <property type="molecule type" value="Genomic_DNA"/>
</dbReference>
<gene>
    <name evidence="2" type="ORF">ABE28_002605</name>
</gene>
<name>A0A1B3XJ61_9BACI</name>
<evidence type="ECO:0000313" key="3">
    <source>
        <dbReference type="Proteomes" id="UP000077926"/>
    </source>
</evidence>
<dbReference type="RefSeq" id="WP_064464176.1">
    <property type="nucleotide sequence ID" value="NZ_JBCNGE010000029.1"/>
</dbReference>
<evidence type="ECO:0000313" key="2">
    <source>
        <dbReference type="EMBL" id="AOH53227.1"/>
    </source>
</evidence>
<accession>A0A1B3XJ61</accession>
<dbReference type="KEGG" id="bmur:ABE28_002605"/>
<keyword evidence="3" id="KW-1185">Reference proteome</keyword>
<dbReference type="Proteomes" id="UP000077926">
    <property type="component" value="Chromosome"/>
</dbReference>